<dbReference type="Pfam" id="PF24793">
    <property type="entry name" value="GINT1_N"/>
    <property type="match status" value="1"/>
</dbReference>
<name>A0ABV4B963_9GAMM</name>
<dbReference type="InterPro" id="IPR056442">
    <property type="entry name" value="GINT1_N"/>
</dbReference>
<evidence type="ECO:0000259" key="1">
    <source>
        <dbReference type="Pfam" id="PF24793"/>
    </source>
</evidence>
<dbReference type="EMBL" id="JBDKXB010000001">
    <property type="protein sequence ID" value="MEY6430866.1"/>
    <property type="molecule type" value="Genomic_DNA"/>
</dbReference>
<reference evidence="2 3" key="1">
    <citation type="submission" date="2024-05" db="EMBL/GenBank/DDBJ databases">
        <title>Genome Sequence and Characterization of the New Strain Purple Sulfur Bacterium of Genus Thioalkalicoccus.</title>
        <authorList>
            <person name="Bryantseva I.A."/>
            <person name="Kyndt J.A."/>
            <person name="Imhoff J.F."/>
        </authorList>
    </citation>
    <scope>NUCLEOTIDE SEQUENCE [LARGE SCALE GENOMIC DNA]</scope>
    <source>
        <strain evidence="2 3">Um2</strain>
    </source>
</reference>
<protein>
    <recommendedName>
        <fullName evidence="1">Glucosamine inositolphosphorylceramide transferase 1 N-terminal domain-containing protein</fullName>
    </recommendedName>
</protein>
<organism evidence="2 3">
    <name type="scientific">Thioalkalicoccus limnaeus</name>
    <dbReference type="NCBI Taxonomy" id="120681"/>
    <lineage>
        <taxon>Bacteria</taxon>
        <taxon>Pseudomonadati</taxon>
        <taxon>Pseudomonadota</taxon>
        <taxon>Gammaproteobacteria</taxon>
        <taxon>Chromatiales</taxon>
        <taxon>Chromatiaceae</taxon>
        <taxon>Thioalkalicoccus</taxon>
    </lineage>
</organism>
<accession>A0ABV4B963</accession>
<feature type="domain" description="Glucosamine inositolphosphorylceramide transferase 1 N-terminal" evidence="1">
    <location>
        <begin position="59"/>
        <end position="267"/>
    </location>
</feature>
<evidence type="ECO:0000313" key="2">
    <source>
        <dbReference type="EMBL" id="MEY6430866.1"/>
    </source>
</evidence>
<dbReference type="Proteomes" id="UP001564408">
    <property type="component" value="Unassembled WGS sequence"/>
</dbReference>
<dbReference type="SUPFAM" id="SSF75005">
    <property type="entry name" value="Arabinanase/levansucrase/invertase"/>
    <property type="match status" value="1"/>
</dbReference>
<dbReference type="InterPro" id="IPR023296">
    <property type="entry name" value="Glyco_hydro_beta-prop_sf"/>
</dbReference>
<sequence>MALDRPVQHLLRWWQKRRDRRVERQAWPQWFLLVGRVTHAQRCAPNPLRLTPVQPPADRFWADPFLWFAGPRPYVFVEEYVREIGRGRISVLELDGDLQPCGPAVPVLDEARHLSYPFLFEYQGQLYMVPESARTRRVDLYRCEDFPYRWVRLHSLLAGIEAADATLFEHEGRWWLFCAARLGSARLNESLFAFHADSPLSRHWIPHSGNPLVRSFRCGRPAGRIFEDPAGGLIRPGQDSVPRYGFGIGLYRIETLTPDRYRERCIWRSDGQAAGGWRAMHHMDGQRDLLVMDAQRLLSE</sequence>
<dbReference type="RefSeq" id="WP_369665250.1">
    <property type="nucleotide sequence ID" value="NZ_JBDKXB010000001.1"/>
</dbReference>
<keyword evidence="3" id="KW-1185">Reference proteome</keyword>
<evidence type="ECO:0000313" key="3">
    <source>
        <dbReference type="Proteomes" id="UP001564408"/>
    </source>
</evidence>
<proteinExistence type="predicted"/>
<gene>
    <name evidence="2" type="ORF">ABC977_00405</name>
</gene>
<comment type="caution">
    <text evidence="2">The sequence shown here is derived from an EMBL/GenBank/DDBJ whole genome shotgun (WGS) entry which is preliminary data.</text>
</comment>